<sequence>MREPCYQKAVPLLPLAALFGVITLVCAAFLLVHAFRRSLGTGIMVLLIPFYMLVYAFSQFEHPRKNLILAGFFGGTVLAAVFLGLGAHALEQVMLRPPPPPIF</sequence>
<dbReference type="RefSeq" id="WP_395814518.1">
    <property type="nucleotide sequence ID" value="NZ_CP043494.1"/>
</dbReference>
<feature type="transmembrane region" description="Helical" evidence="1">
    <location>
        <begin position="69"/>
        <end position="90"/>
    </location>
</feature>
<accession>A0ABY9WM17</accession>
<dbReference type="Proteomes" id="UP001611383">
    <property type="component" value="Chromosome"/>
</dbReference>
<evidence type="ECO:0000313" key="2">
    <source>
        <dbReference type="EMBL" id="WNG43485.1"/>
    </source>
</evidence>
<protein>
    <submittedName>
        <fullName evidence="2">Uncharacterized protein</fullName>
    </submittedName>
</protein>
<evidence type="ECO:0000256" key="1">
    <source>
        <dbReference type="SAM" id="Phobius"/>
    </source>
</evidence>
<dbReference type="EMBL" id="CP043494">
    <property type="protein sequence ID" value="WNG43485.1"/>
    <property type="molecule type" value="Genomic_DNA"/>
</dbReference>
<feature type="transmembrane region" description="Helical" evidence="1">
    <location>
        <begin position="38"/>
        <end position="57"/>
    </location>
</feature>
<keyword evidence="3" id="KW-1185">Reference proteome</keyword>
<keyword evidence="1" id="KW-1133">Transmembrane helix</keyword>
<gene>
    <name evidence="2" type="ORF">F0U60_04770</name>
</gene>
<organism evidence="2 3">
    <name type="scientific">Archangium minus</name>
    <dbReference type="NCBI Taxonomy" id="83450"/>
    <lineage>
        <taxon>Bacteria</taxon>
        <taxon>Pseudomonadati</taxon>
        <taxon>Myxococcota</taxon>
        <taxon>Myxococcia</taxon>
        <taxon>Myxococcales</taxon>
        <taxon>Cystobacterineae</taxon>
        <taxon>Archangiaceae</taxon>
        <taxon>Archangium</taxon>
    </lineage>
</organism>
<evidence type="ECO:0000313" key="3">
    <source>
        <dbReference type="Proteomes" id="UP001611383"/>
    </source>
</evidence>
<keyword evidence="1" id="KW-0812">Transmembrane</keyword>
<reference evidence="2 3" key="1">
    <citation type="submission" date="2019-08" db="EMBL/GenBank/DDBJ databases">
        <title>Archangium and Cystobacter genomes.</title>
        <authorList>
            <person name="Chen I.-C.K."/>
            <person name="Wielgoss S."/>
        </authorList>
    </citation>
    <scope>NUCLEOTIDE SEQUENCE [LARGE SCALE GENOMIC DNA]</scope>
    <source>
        <strain evidence="2 3">Cbm 6</strain>
    </source>
</reference>
<proteinExistence type="predicted"/>
<feature type="transmembrane region" description="Helical" evidence="1">
    <location>
        <begin position="12"/>
        <end position="32"/>
    </location>
</feature>
<keyword evidence="1" id="KW-0472">Membrane</keyword>
<name>A0ABY9WM17_9BACT</name>